<dbReference type="EMBL" id="CP121694">
    <property type="protein sequence ID" value="WRO22721.1"/>
    <property type="molecule type" value="Genomic_DNA"/>
</dbReference>
<dbReference type="InterPro" id="IPR011664">
    <property type="entry name" value="Abi_system_AbiD/AbiF-like"/>
</dbReference>
<organism evidence="1 2">
    <name type="scientific">Metallumcola ferriviriculae</name>
    <dbReference type="NCBI Taxonomy" id="3039180"/>
    <lineage>
        <taxon>Bacteria</taxon>
        <taxon>Bacillati</taxon>
        <taxon>Bacillota</taxon>
        <taxon>Clostridia</taxon>
        <taxon>Neomoorellales</taxon>
        <taxon>Desulfitibacteraceae</taxon>
        <taxon>Metallumcola</taxon>
    </lineage>
</organism>
<evidence type="ECO:0000313" key="1">
    <source>
        <dbReference type="EMBL" id="WRO22721.1"/>
    </source>
</evidence>
<gene>
    <name evidence="1" type="ORF">MFMK1_002559</name>
</gene>
<dbReference type="Proteomes" id="UP001329915">
    <property type="component" value="Chromosome"/>
</dbReference>
<dbReference type="Pfam" id="PF07751">
    <property type="entry name" value="Abi_2"/>
    <property type="match status" value="1"/>
</dbReference>
<dbReference type="RefSeq" id="WP_366922123.1">
    <property type="nucleotide sequence ID" value="NZ_CP121694.1"/>
</dbReference>
<accession>A0AAU0UNN5</accession>
<dbReference type="PIRSF" id="PIRSF034934">
    <property type="entry name" value="AbiF_AbiD"/>
    <property type="match status" value="1"/>
</dbReference>
<sequence>MDNGDRIKEPTTFQEQVDILKERNLQIEDEQQAREILGRINYYRLSAYMLTYKADNKFQDGVSFSDIYNLYEFDKKLRNLIMGLLETIEVTFRTHIAYLIAHKYGATGYMNPENFITKKIHVELMDKLYLEIDRSDELFIKHHKSKYKGVFPVWVAIEVVSFGLLSKIYSNLKNEDKLEIAITYCKIPYKYIRSWLHALSTFRNICAHFGRIYNRTLTIKPMLHKKDLAKDIKNDTVFSLILIMGKLIKDNIEWGTFVTNLRALIDQYEKVDVELMGFPEKWEHLLRSI</sequence>
<protein>
    <submittedName>
        <fullName evidence="1">Abi family protein</fullName>
    </submittedName>
</protein>
<keyword evidence="2" id="KW-1185">Reference proteome</keyword>
<dbReference type="InterPro" id="IPR017034">
    <property type="entry name" value="Abi_system_AbiD/AbiF"/>
</dbReference>
<dbReference type="AlphaFoldDB" id="A0AAU0UNN5"/>
<dbReference type="KEGG" id="dbc:MFMK1_002559"/>
<evidence type="ECO:0000313" key="2">
    <source>
        <dbReference type="Proteomes" id="UP001329915"/>
    </source>
</evidence>
<reference evidence="1 2" key="1">
    <citation type="submission" date="2023-04" db="EMBL/GenBank/DDBJ databases">
        <authorList>
            <person name="Hsu D."/>
        </authorList>
    </citation>
    <scope>NUCLEOTIDE SEQUENCE [LARGE SCALE GENOMIC DNA]</scope>
    <source>
        <strain evidence="1 2">MK1</strain>
    </source>
</reference>
<name>A0AAU0UNN5_9FIRM</name>
<proteinExistence type="predicted"/>